<dbReference type="SUPFAM" id="SSF50630">
    <property type="entry name" value="Acid proteases"/>
    <property type="match status" value="1"/>
</dbReference>
<feature type="non-terminal residue" evidence="8">
    <location>
        <position position="385"/>
    </location>
</feature>
<evidence type="ECO:0000313" key="8">
    <source>
        <dbReference type="EMBL" id="CAE8622301.1"/>
    </source>
</evidence>
<keyword evidence="9" id="KW-1185">Reference proteome</keyword>
<organism evidence="8 9">
    <name type="scientific">Polarella glacialis</name>
    <name type="common">Dinoflagellate</name>
    <dbReference type="NCBI Taxonomy" id="89957"/>
    <lineage>
        <taxon>Eukaryota</taxon>
        <taxon>Sar</taxon>
        <taxon>Alveolata</taxon>
        <taxon>Dinophyceae</taxon>
        <taxon>Suessiales</taxon>
        <taxon>Suessiaceae</taxon>
        <taxon>Polarella</taxon>
    </lineage>
</organism>
<evidence type="ECO:0000256" key="2">
    <source>
        <dbReference type="ARBA" id="ARBA00022670"/>
    </source>
</evidence>
<dbReference type="InterPro" id="IPR034164">
    <property type="entry name" value="Pepsin-like_dom"/>
</dbReference>
<feature type="active site" evidence="5">
    <location>
        <position position="42"/>
    </location>
</feature>
<dbReference type="PANTHER" id="PTHR47966:SF51">
    <property type="entry name" value="BETA-SITE APP-CLEAVING ENZYME, ISOFORM A-RELATED"/>
    <property type="match status" value="1"/>
</dbReference>
<keyword evidence="3" id="KW-0064">Aspartyl protease</keyword>
<name>A0A813GBI0_POLGL</name>
<comment type="caution">
    <text evidence="8">The sequence shown here is derived from an EMBL/GenBank/DDBJ whole genome shotgun (WGS) entry which is preliminary data.</text>
</comment>
<reference evidence="8" key="1">
    <citation type="submission" date="2021-02" db="EMBL/GenBank/DDBJ databases">
        <authorList>
            <person name="Dougan E. K."/>
            <person name="Rhodes N."/>
            <person name="Thang M."/>
            <person name="Chan C."/>
        </authorList>
    </citation>
    <scope>NUCLEOTIDE SEQUENCE</scope>
</reference>
<feature type="disulfide bond" evidence="6">
    <location>
        <begin position="55"/>
        <end position="60"/>
    </location>
</feature>
<keyword evidence="6" id="KW-1015">Disulfide bond</keyword>
<proteinExistence type="inferred from homology"/>
<dbReference type="AlphaFoldDB" id="A0A813GBI0"/>
<evidence type="ECO:0000256" key="6">
    <source>
        <dbReference type="PIRSR" id="PIRSR601461-2"/>
    </source>
</evidence>
<dbReference type="PRINTS" id="PR00792">
    <property type="entry name" value="PEPSIN"/>
</dbReference>
<dbReference type="InterPro" id="IPR021109">
    <property type="entry name" value="Peptidase_aspartic_dom_sf"/>
</dbReference>
<dbReference type="Gene3D" id="2.40.70.10">
    <property type="entry name" value="Acid Proteases"/>
    <property type="match status" value="2"/>
</dbReference>
<evidence type="ECO:0000256" key="1">
    <source>
        <dbReference type="ARBA" id="ARBA00007447"/>
    </source>
</evidence>
<dbReference type="Pfam" id="PF00026">
    <property type="entry name" value="Asp"/>
    <property type="match status" value="1"/>
</dbReference>
<feature type="active site" evidence="5">
    <location>
        <position position="268"/>
    </location>
</feature>
<evidence type="ECO:0000313" key="9">
    <source>
        <dbReference type="Proteomes" id="UP000654075"/>
    </source>
</evidence>
<accession>A0A813GBI0</accession>
<dbReference type="CDD" id="cd05471">
    <property type="entry name" value="pepsin_like"/>
    <property type="match status" value="1"/>
</dbReference>
<evidence type="ECO:0000256" key="5">
    <source>
        <dbReference type="PIRSR" id="PIRSR601461-1"/>
    </source>
</evidence>
<evidence type="ECO:0000259" key="7">
    <source>
        <dbReference type="PROSITE" id="PS51767"/>
    </source>
</evidence>
<dbReference type="GO" id="GO:0004190">
    <property type="term" value="F:aspartic-type endopeptidase activity"/>
    <property type="evidence" value="ECO:0007669"/>
    <property type="project" value="UniProtKB-KW"/>
</dbReference>
<feature type="non-terminal residue" evidence="8">
    <location>
        <position position="1"/>
    </location>
</feature>
<dbReference type="OMA" id="ACEVHNQ"/>
<dbReference type="InterPro" id="IPR001461">
    <property type="entry name" value="Aspartic_peptidase_A1"/>
</dbReference>
<keyword evidence="4" id="KW-0378">Hydrolase</keyword>
<comment type="similarity">
    <text evidence="1">Belongs to the peptidase A1 family.</text>
</comment>
<gene>
    <name evidence="8" type="ORF">PGLA1383_LOCUS39756</name>
</gene>
<dbReference type="PANTHER" id="PTHR47966">
    <property type="entry name" value="BETA-SITE APP-CLEAVING ENZYME, ISOFORM A-RELATED"/>
    <property type="match status" value="1"/>
</dbReference>
<feature type="domain" description="Peptidase A1" evidence="7">
    <location>
        <begin position="24"/>
        <end position="368"/>
    </location>
</feature>
<keyword evidence="2" id="KW-0645">Protease</keyword>
<dbReference type="OrthoDB" id="771136at2759"/>
<dbReference type="PROSITE" id="PS51767">
    <property type="entry name" value="PEPTIDASE_A1"/>
    <property type="match status" value="1"/>
</dbReference>
<dbReference type="InterPro" id="IPR033121">
    <property type="entry name" value="PEPTIDASE_A1"/>
</dbReference>
<protein>
    <recommendedName>
        <fullName evidence="7">Peptidase A1 domain-containing protein</fullName>
    </recommendedName>
</protein>
<evidence type="ECO:0000256" key="4">
    <source>
        <dbReference type="ARBA" id="ARBA00022801"/>
    </source>
</evidence>
<dbReference type="GO" id="GO:0006508">
    <property type="term" value="P:proteolysis"/>
    <property type="evidence" value="ECO:0007669"/>
    <property type="project" value="UniProtKB-KW"/>
</dbReference>
<evidence type="ECO:0000256" key="3">
    <source>
        <dbReference type="ARBA" id="ARBA00022750"/>
    </source>
</evidence>
<dbReference type="EMBL" id="CAJNNV010027947">
    <property type="protein sequence ID" value="CAE8622301.1"/>
    <property type="molecule type" value="Genomic_DNA"/>
</dbReference>
<sequence length="385" mass="41782">EYVSMFDRPTHNGRGHMPLHVTEYYGTVSMGDPPQEFGLVFDTGSGNIVIPSLKCGDEACEDHHRFSSSSSHSAVQLALEDGTPLQPGEERDTTTITYGTGKLTGEYIRDRMCLRRGPDLQGPITAENAMCVQVDFLGVIQESRFPFSELPFDGIFGLGLGGLSAGPTFNFVNRLVTENQAVREPVFAFFLRNLNADEDSEITFGGYRPERVIGGDSGLTWLPVPKDEAGEKGYWIVTMRDIYVKDVALGLCDDGSGSPHPRCQVAMDTGTALMMGPRHGVKKLLGSLGGCSQPIPSIRFELETADGGTFSLVLDQADVAEVQGSDCAFAFQAVDLPPNLGPMWILGQTALRKYYSVYDAKKWQVGIGLATHSSAQRAAPLSQEQ</sequence>
<dbReference type="Proteomes" id="UP000654075">
    <property type="component" value="Unassembled WGS sequence"/>
</dbReference>